<comment type="similarity">
    <text evidence="2 6">Belongs to the FPP/GGPP synthase family.</text>
</comment>
<dbReference type="AlphaFoldDB" id="A0A511ZNP5"/>
<evidence type="ECO:0000256" key="2">
    <source>
        <dbReference type="ARBA" id="ARBA00006706"/>
    </source>
</evidence>
<comment type="caution">
    <text evidence="7">The sequence shown here is derived from an EMBL/GenBank/DDBJ whole genome shotgun (WGS) entry which is preliminary data.</text>
</comment>
<sequence>MAIPVHPMWGPYPRLQSDLQSVLQVIESHLQIHDKRIEATIKELVYSGGKLLRPAYTLLCAQIGDASNHDKERSIAVAAALETLHMATLIHDDVIDEADFRHGAPTVHTQQGNQFAIYSGDYLFCVCFTILSKYARTLAHLEFNARSMEKILTGELDQLHARYQIGTSIKDYLARISGKTAQLFAVSCYSGAITSQATRRQTMLAWSMGHYIGMAFQIIDDVLDFKGDFNTVRKPTLADIRQGIYTLPLIYALREQPEKLSPYLNKKADLTDDELMEVLAIVEQTKGIEKSKRLARKYIDKALKSLSKLPDGDYKETLYELTTMLLDRKM</sequence>
<reference evidence="7 8" key="1">
    <citation type="submission" date="2019-07" db="EMBL/GenBank/DDBJ databases">
        <title>Whole genome shotgun sequence of Oceanobacillus sojae NBRC 105379.</title>
        <authorList>
            <person name="Hosoyama A."/>
            <person name="Uohara A."/>
            <person name="Ohji S."/>
            <person name="Ichikawa N."/>
        </authorList>
    </citation>
    <scope>NUCLEOTIDE SEQUENCE [LARGE SCALE GENOMIC DNA]</scope>
    <source>
        <strain evidence="7 8">NBRC 105379</strain>
    </source>
</reference>
<dbReference type="SFLD" id="SFLDS00005">
    <property type="entry name" value="Isoprenoid_Synthase_Type_I"/>
    <property type="match status" value="1"/>
</dbReference>
<keyword evidence="5" id="KW-0460">Magnesium</keyword>
<dbReference type="Gene3D" id="1.10.600.10">
    <property type="entry name" value="Farnesyl Diphosphate Synthase"/>
    <property type="match status" value="1"/>
</dbReference>
<keyword evidence="4" id="KW-0479">Metal-binding</keyword>
<dbReference type="GO" id="GO:0004659">
    <property type="term" value="F:prenyltransferase activity"/>
    <property type="evidence" value="ECO:0007669"/>
    <property type="project" value="InterPro"/>
</dbReference>
<evidence type="ECO:0000256" key="4">
    <source>
        <dbReference type="ARBA" id="ARBA00022723"/>
    </source>
</evidence>
<dbReference type="Pfam" id="PF00348">
    <property type="entry name" value="polyprenyl_synt"/>
    <property type="match status" value="1"/>
</dbReference>
<evidence type="ECO:0000313" key="7">
    <source>
        <dbReference type="EMBL" id="GEN89072.1"/>
    </source>
</evidence>
<keyword evidence="8" id="KW-1185">Reference proteome</keyword>
<organism evidence="7 8">
    <name type="scientific">Oceanobacillus sojae</name>
    <dbReference type="NCBI Taxonomy" id="582851"/>
    <lineage>
        <taxon>Bacteria</taxon>
        <taxon>Bacillati</taxon>
        <taxon>Bacillota</taxon>
        <taxon>Bacilli</taxon>
        <taxon>Bacillales</taxon>
        <taxon>Bacillaceae</taxon>
        <taxon>Oceanobacillus</taxon>
    </lineage>
</organism>
<evidence type="ECO:0000313" key="8">
    <source>
        <dbReference type="Proteomes" id="UP000321558"/>
    </source>
</evidence>
<comment type="cofactor">
    <cofactor evidence="1">
        <name>Mg(2+)</name>
        <dbReference type="ChEBI" id="CHEBI:18420"/>
    </cofactor>
</comment>
<protein>
    <submittedName>
        <fullName evidence="7">Geranylgeranyl pyrophosphate synthase</fullName>
    </submittedName>
</protein>
<dbReference type="InterPro" id="IPR033749">
    <property type="entry name" value="Polyprenyl_synt_CS"/>
</dbReference>
<evidence type="ECO:0000256" key="5">
    <source>
        <dbReference type="ARBA" id="ARBA00022842"/>
    </source>
</evidence>
<gene>
    <name evidence="7" type="ORF">OSO01_38110</name>
</gene>
<dbReference type="SUPFAM" id="SSF48576">
    <property type="entry name" value="Terpenoid synthases"/>
    <property type="match status" value="1"/>
</dbReference>
<dbReference type="PANTHER" id="PTHR12001:SF69">
    <property type="entry name" value="ALL TRANS-POLYPRENYL-DIPHOSPHATE SYNTHASE PDSS1"/>
    <property type="match status" value="1"/>
</dbReference>
<name>A0A511ZNP5_9BACI</name>
<dbReference type="PANTHER" id="PTHR12001">
    <property type="entry name" value="GERANYLGERANYL PYROPHOSPHATE SYNTHASE"/>
    <property type="match status" value="1"/>
</dbReference>
<evidence type="ECO:0000256" key="1">
    <source>
        <dbReference type="ARBA" id="ARBA00001946"/>
    </source>
</evidence>
<dbReference type="EMBL" id="BJYM01000018">
    <property type="protein sequence ID" value="GEN89072.1"/>
    <property type="molecule type" value="Genomic_DNA"/>
</dbReference>
<dbReference type="Proteomes" id="UP000321558">
    <property type="component" value="Unassembled WGS sequence"/>
</dbReference>
<evidence type="ECO:0000256" key="6">
    <source>
        <dbReference type="RuleBase" id="RU004466"/>
    </source>
</evidence>
<keyword evidence="3 6" id="KW-0808">Transferase</keyword>
<dbReference type="GO" id="GO:0008299">
    <property type="term" value="P:isoprenoid biosynthetic process"/>
    <property type="evidence" value="ECO:0007669"/>
    <property type="project" value="InterPro"/>
</dbReference>
<accession>A0A511ZNP5</accession>
<dbReference type="InterPro" id="IPR008949">
    <property type="entry name" value="Isoprenoid_synthase_dom_sf"/>
</dbReference>
<dbReference type="GO" id="GO:0046872">
    <property type="term" value="F:metal ion binding"/>
    <property type="evidence" value="ECO:0007669"/>
    <property type="project" value="UniProtKB-KW"/>
</dbReference>
<dbReference type="CDD" id="cd00685">
    <property type="entry name" value="Trans_IPPS_HT"/>
    <property type="match status" value="1"/>
</dbReference>
<proteinExistence type="inferred from homology"/>
<dbReference type="PROSITE" id="PS00444">
    <property type="entry name" value="POLYPRENYL_SYNTHASE_2"/>
    <property type="match status" value="1"/>
</dbReference>
<dbReference type="InterPro" id="IPR000092">
    <property type="entry name" value="Polyprenyl_synt"/>
</dbReference>
<dbReference type="STRING" id="582851.GCA_900162665_03417"/>
<evidence type="ECO:0000256" key="3">
    <source>
        <dbReference type="ARBA" id="ARBA00022679"/>
    </source>
</evidence>